<evidence type="ECO:0000256" key="1">
    <source>
        <dbReference type="SAM" id="MobiDB-lite"/>
    </source>
</evidence>
<feature type="non-terminal residue" evidence="4">
    <location>
        <position position="1136"/>
    </location>
</feature>
<dbReference type="InterPro" id="IPR046804">
    <property type="entry name" value="DNA-PKcs_N"/>
</dbReference>
<organism evidence="4 5">
    <name type="scientific">Volvox africanus</name>
    <dbReference type="NCBI Taxonomy" id="51714"/>
    <lineage>
        <taxon>Eukaryota</taxon>
        <taxon>Viridiplantae</taxon>
        <taxon>Chlorophyta</taxon>
        <taxon>core chlorophytes</taxon>
        <taxon>Chlorophyceae</taxon>
        <taxon>CS clade</taxon>
        <taxon>Chlamydomonadales</taxon>
        <taxon>Volvocaceae</taxon>
        <taxon>Volvox</taxon>
    </lineage>
</organism>
<reference evidence="4 5" key="1">
    <citation type="journal article" date="2023" name="IScience">
        <title>Expanded male sex-determining region conserved during the evolution of homothallism in the green alga Volvox.</title>
        <authorList>
            <person name="Yamamoto K."/>
            <person name="Matsuzaki R."/>
            <person name="Mahakham W."/>
            <person name="Heman W."/>
            <person name="Sekimoto H."/>
            <person name="Kawachi M."/>
            <person name="Minakuchi Y."/>
            <person name="Toyoda A."/>
            <person name="Nozaki H."/>
        </authorList>
    </citation>
    <scope>NUCLEOTIDE SEQUENCE [LARGE SCALE GENOMIC DNA]</scope>
    <source>
        <strain evidence="4 5">NIES-4468</strain>
    </source>
</reference>
<evidence type="ECO:0000313" key="5">
    <source>
        <dbReference type="Proteomes" id="UP001165090"/>
    </source>
</evidence>
<dbReference type="SUPFAM" id="SSF48371">
    <property type="entry name" value="ARM repeat"/>
    <property type="match status" value="1"/>
</dbReference>
<sequence>AEPMARMEGEQGLLGLMRALRARVPATTGIGIGSSGDADAFSGGEDATTGGGWGRLEACGVVLGALAAVVSRTRVLDDAMVGLLTELMDRIVVGYPGIAGLSTLQRRLNGEVVGALAEMAAHWPSRLPALLQRLVAVLMTHTLRDTVPLPAGSVTGGGYGEGSGTTSTSVAPWEVYLDLWRALLLLPSSSSGGRSGALLPLQLQADLEEKYGLTVKRRLRVAVYDAMMLAVLDAIRNLNLCYSLPEPEAAVAAATGRGAAATAPATAETFASSGIGHHDVYGAILADSPIDMMSYFHLKCFLQDLLLECGPGLFVGWALPLAEALAVVVSKRPLVSASYSLAAVAIELADKGGLLTPPVVMAGTAPLRPVAVAAAGAAADIFRGLLLRVAATCSQYKDELLVACLKLLLAAPPHMLLYSLGPTTTATSTARDGALDSAAAGLAVPLALALPLGLSYLPVAEAAVAALERWEVQQPEALQAAMPYFVPLLEPYLGQQSMLEPDDAGDGGVGVGGGGGYSGRSAVGASMSRIRSLKVAADAAVPEVSVQLQALQSRLQLWVGRNPAAIPFLAAVDLTALLAAGPPNGSTAAAVGPAVTRLFQHLPWDEDSTRVALEVAVQPAAEAAAHLRLYLDPLLPHAARLAEESPDPQSRTAAAELIHAAALWVVGANAALPEKLQEGGGASGGGGGGGGRRETRFHGLLRRLFPTVLRLAVGPEPLARDLFRQLAFQLVHWYTRGSRREGAEAMALLEAVLAGLAAGGAAAVATSRGDVATWANGSGGGGGGGGLRDLCASLCAEWLEWSEKQNLTTDGDGDAVSVNATSLLRRLMDRLVQPSPDVRQGAAVALAALARPLSRPDNLHLANGYFLEALWLCIRALRHQLADDSGSSGALATLGSDSGSSSGSLGYGRSLVRAITALVHHCLTRELAQQLCRSVSSYSGGDVYVAGFNDNDDDDGGSEGEEGDGDGGTLASVRQRSWVSTLPTLVLWLWRGTGGLAAATGSAAARRESMRLHARLAGAVLEVRRVRHLSGDDLSGMDRRVNDVMDLEDEVMDAAARVPPTPPMGFSGRWLEWRCVRRGYNKLDVLAPFVLTVTAPPVDGSVGGDGGAQMDTTELVQGYPVDSNNIVGGRGPAGRV</sequence>
<protein>
    <submittedName>
        <fullName evidence="4">Uncharacterized protein</fullName>
    </submittedName>
</protein>
<accession>A0ABQ5SL76</accession>
<feature type="domain" description="DNA-PKcs N-terminal" evidence="2">
    <location>
        <begin position="216"/>
        <end position="496"/>
    </location>
</feature>
<name>A0ABQ5SL76_9CHLO</name>
<evidence type="ECO:0000259" key="2">
    <source>
        <dbReference type="Pfam" id="PF20500"/>
    </source>
</evidence>
<keyword evidence="5" id="KW-1185">Reference proteome</keyword>
<dbReference type="InterPro" id="IPR046803">
    <property type="entry name" value="DNAPKcs_CC1-2"/>
</dbReference>
<dbReference type="Pfam" id="PF20502">
    <property type="entry name" value="DNAPKcs_CC1-2"/>
    <property type="match status" value="1"/>
</dbReference>
<comment type="caution">
    <text evidence="4">The sequence shown here is derived from an EMBL/GenBank/DDBJ whole genome shotgun (WGS) entry which is preliminary data.</text>
</comment>
<gene>
    <name evidence="4" type="ORF">VaNZ11_015597</name>
</gene>
<evidence type="ECO:0000259" key="3">
    <source>
        <dbReference type="Pfam" id="PF20502"/>
    </source>
</evidence>
<dbReference type="Pfam" id="PF20500">
    <property type="entry name" value="DNA-PKcs_N"/>
    <property type="match status" value="1"/>
</dbReference>
<dbReference type="PANTHER" id="PTHR31535:SF3">
    <property type="entry name" value="REGULATORY PROTEIN ZESTE"/>
    <property type="match status" value="1"/>
</dbReference>
<feature type="region of interest" description="Disordered" evidence="1">
    <location>
        <begin position="949"/>
        <end position="972"/>
    </location>
</feature>
<dbReference type="InterPro" id="IPR016024">
    <property type="entry name" value="ARM-type_fold"/>
</dbReference>
<feature type="compositionally biased region" description="Acidic residues" evidence="1">
    <location>
        <begin position="950"/>
        <end position="965"/>
    </location>
</feature>
<feature type="domain" description="DNA-dependent protein kinase catalytic subunit CC1/2" evidence="3">
    <location>
        <begin position="698"/>
        <end position="758"/>
    </location>
</feature>
<evidence type="ECO:0000313" key="4">
    <source>
        <dbReference type="EMBL" id="GLI70660.1"/>
    </source>
</evidence>
<dbReference type="Proteomes" id="UP001165090">
    <property type="component" value="Unassembled WGS sequence"/>
</dbReference>
<feature type="non-terminal residue" evidence="4">
    <location>
        <position position="1"/>
    </location>
</feature>
<dbReference type="PANTHER" id="PTHR31535">
    <property type="match status" value="1"/>
</dbReference>
<dbReference type="EMBL" id="BSDZ01000094">
    <property type="protein sequence ID" value="GLI70660.1"/>
    <property type="molecule type" value="Genomic_DNA"/>
</dbReference>
<proteinExistence type="predicted"/>